<comment type="caution">
    <text evidence="2">The sequence shown here is derived from an EMBL/GenBank/DDBJ whole genome shotgun (WGS) entry which is preliminary data.</text>
</comment>
<protein>
    <submittedName>
        <fullName evidence="2">Uncharacterized protein</fullName>
    </submittedName>
</protein>
<keyword evidence="3" id="KW-1185">Reference proteome</keyword>
<evidence type="ECO:0000313" key="2">
    <source>
        <dbReference type="EMBL" id="GBM65473.1"/>
    </source>
</evidence>
<evidence type="ECO:0000313" key="3">
    <source>
        <dbReference type="Proteomes" id="UP000499080"/>
    </source>
</evidence>
<dbReference type="AlphaFoldDB" id="A0A4Y2HKA6"/>
<organism evidence="2 3">
    <name type="scientific">Araneus ventricosus</name>
    <name type="common">Orbweaver spider</name>
    <name type="synonym">Epeira ventricosa</name>
    <dbReference type="NCBI Taxonomy" id="182803"/>
    <lineage>
        <taxon>Eukaryota</taxon>
        <taxon>Metazoa</taxon>
        <taxon>Ecdysozoa</taxon>
        <taxon>Arthropoda</taxon>
        <taxon>Chelicerata</taxon>
        <taxon>Arachnida</taxon>
        <taxon>Araneae</taxon>
        <taxon>Araneomorphae</taxon>
        <taxon>Entelegynae</taxon>
        <taxon>Araneoidea</taxon>
        <taxon>Araneidae</taxon>
        <taxon>Araneus</taxon>
    </lineage>
</organism>
<dbReference type="Proteomes" id="UP000499080">
    <property type="component" value="Unassembled WGS sequence"/>
</dbReference>
<gene>
    <name evidence="2" type="ORF">AVEN_164191_1</name>
</gene>
<feature type="region of interest" description="Disordered" evidence="1">
    <location>
        <begin position="1"/>
        <end position="21"/>
    </location>
</feature>
<accession>A0A4Y2HKA6</accession>
<dbReference type="EMBL" id="BGPR01258918">
    <property type="protein sequence ID" value="GBM65473.1"/>
    <property type="molecule type" value="Genomic_DNA"/>
</dbReference>
<evidence type="ECO:0000256" key="1">
    <source>
        <dbReference type="SAM" id="MobiDB-lite"/>
    </source>
</evidence>
<sequence length="106" mass="12217">MKNLRRNQTENSGPSGLKLKLSPRHRGHIEAEALKHLSEMSLNLLLMNSSTCRNRHLSLKLIVIVRRMLHDVLTIRCVLQLQLTGPAQSGDFFHYNTLHEWVLVIQ</sequence>
<name>A0A4Y2HKA6_ARAVE</name>
<proteinExistence type="predicted"/>
<reference evidence="2 3" key="1">
    <citation type="journal article" date="2019" name="Sci. Rep.">
        <title>Orb-weaving spider Araneus ventricosus genome elucidates the spidroin gene catalogue.</title>
        <authorList>
            <person name="Kono N."/>
            <person name="Nakamura H."/>
            <person name="Ohtoshi R."/>
            <person name="Moran D.A.P."/>
            <person name="Shinohara A."/>
            <person name="Yoshida Y."/>
            <person name="Fujiwara M."/>
            <person name="Mori M."/>
            <person name="Tomita M."/>
            <person name="Arakawa K."/>
        </authorList>
    </citation>
    <scope>NUCLEOTIDE SEQUENCE [LARGE SCALE GENOMIC DNA]</scope>
</reference>